<dbReference type="EMBL" id="LN679106">
    <property type="protein sequence ID" value="CEL62712.1"/>
    <property type="molecule type" value="Genomic_DNA"/>
</dbReference>
<dbReference type="AlphaFoldDB" id="A0A0B7G2P2"/>
<sequence>MFSKSLVLAYSVISAICSLRVDALPKNPRTLTARSDRPNTNGAETAAIVVGVVVALALVIVGSCHIARRHSKKHRGLMNAQMHAIQLNSTRNPTRRTTLNYTTIAERTGNSRVETWGSETRTDNASARQPRVNRRQSQSSIRSLPVYKKEARDGEVVLVERVERRSMAGNDEENQGGHESEGPSPIVPPYSNVDQRLEVPQVSINIPDSRPIESGTSSVESLKAQPENPLSNGATPASPTNVNDSRSENPEQPGTTVSVDVMVEPTDSEHSPPHEDVPSYDKAIAATQTSDITEAGISISRANREVTN</sequence>
<evidence type="ECO:0000313" key="4">
    <source>
        <dbReference type="Proteomes" id="UP000059188"/>
    </source>
</evidence>
<keyword evidence="4" id="KW-1185">Reference proteome</keyword>
<dbReference type="Proteomes" id="UP000059188">
    <property type="component" value="Unassembled WGS sequence"/>
</dbReference>
<accession>A0A0B7G2P2</accession>
<proteinExistence type="predicted"/>
<keyword evidence="2" id="KW-0472">Membrane</keyword>
<evidence type="ECO:0000256" key="1">
    <source>
        <dbReference type="SAM" id="MobiDB-lite"/>
    </source>
</evidence>
<organism evidence="3 4">
    <name type="scientific">Thanatephorus cucumeris (strain AG1-IB / isolate 7/3/14)</name>
    <name type="common">Lettuce bottom rot fungus</name>
    <name type="synonym">Rhizoctonia solani</name>
    <dbReference type="NCBI Taxonomy" id="1108050"/>
    <lineage>
        <taxon>Eukaryota</taxon>
        <taxon>Fungi</taxon>
        <taxon>Dikarya</taxon>
        <taxon>Basidiomycota</taxon>
        <taxon>Agaricomycotina</taxon>
        <taxon>Agaricomycetes</taxon>
        <taxon>Cantharellales</taxon>
        <taxon>Ceratobasidiaceae</taxon>
        <taxon>Rhizoctonia</taxon>
        <taxon>Rhizoctonia solani AG-1</taxon>
    </lineage>
</organism>
<protein>
    <recommendedName>
        <fullName evidence="5">Transmembrane protein</fullName>
    </recommendedName>
</protein>
<feature type="compositionally biased region" description="Basic and acidic residues" evidence="1">
    <location>
        <begin position="267"/>
        <end position="279"/>
    </location>
</feature>
<name>A0A0B7G2P2_THACB</name>
<feature type="region of interest" description="Disordered" evidence="1">
    <location>
        <begin position="163"/>
        <end position="308"/>
    </location>
</feature>
<feature type="region of interest" description="Disordered" evidence="1">
    <location>
        <begin position="110"/>
        <end position="147"/>
    </location>
</feature>
<feature type="compositionally biased region" description="Polar residues" evidence="1">
    <location>
        <begin position="228"/>
        <end position="258"/>
    </location>
</feature>
<keyword evidence="2" id="KW-0812">Transmembrane</keyword>
<evidence type="ECO:0000256" key="2">
    <source>
        <dbReference type="SAM" id="Phobius"/>
    </source>
</evidence>
<feature type="compositionally biased region" description="Polar residues" evidence="1">
    <location>
        <begin position="110"/>
        <end position="127"/>
    </location>
</feature>
<evidence type="ECO:0008006" key="5">
    <source>
        <dbReference type="Google" id="ProtNLM"/>
    </source>
</evidence>
<reference evidence="3 4" key="1">
    <citation type="submission" date="2014-11" db="EMBL/GenBank/DDBJ databases">
        <authorList>
            <person name="Wibberg Daniel"/>
        </authorList>
    </citation>
    <scope>NUCLEOTIDE SEQUENCE [LARGE SCALE GENOMIC DNA]</scope>
    <source>
        <strain evidence="3">Rhizoctonia solani AG1-IB 7/3/14</strain>
    </source>
</reference>
<feature type="transmembrane region" description="Helical" evidence="2">
    <location>
        <begin position="47"/>
        <end position="67"/>
    </location>
</feature>
<gene>
    <name evidence="3" type="ORF">RSOLAG1IB_05069</name>
</gene>
<keyword evidence="2" id="KW-1133">Transmembrane helix</keyword>
<evidence type="ECO:0000313" key="3">
    <source>
        <dbReference type="EMBL" id="CEL62712.1"/>
    </source>
</evidence>